<sequence>MSTFYKFTFILNYVSMKLMTFIFLIQLVSSENIDLLGKPVKQSGKNRILFDGVLHKAELAIDGDETDGGDFKSCMNAEPDGDYKWLMIDLESVYNINKVNLVLRECCFDHYRELFIRLYTKPPEKWYDGGDLCKHFKIEKDPPRKINISCDNPVSGRYVAISMNYKLPIYKNLQLCEVYIDGTLTGNSVKQATNYTPKIARTTDRLSTSSTLTVTPVPTPTSTEKIKYSKKAEKECSSQDSCGLRCTDTVEPSGLEAVPNSWPFLAAIFQRTPYLRYICAATIISHKWLITSANCFEGDLKSENYIVLVGVTNTEFEELNFNQKEHEINRFVSQPEFPEKTDNGTVLIELKEDLMWNQQIRRICLSPQKPSKADKCFQVGWGSRFLNLKGCDN</sequence>
<comment type="caution">
    <text evidence="3">The sequence shown here is derived from an EMBL/GenBank/DDBJ whole genome shotgun (WGS) entry which is preliminary data.</text>
</comment>
<evidence type="ECO:0000259" key="2">
    <source>
        <dbReference type="PROSITE" id="PS50240"/>
    </source>
</evidence>
<evidence type="ECO:0000256" key="1">
    <source>
        <dbReference type="ARBA" id="ARBA00023157"/>
    </source>
</evidence>
<dbReference type="EMBL" id="CAJFCJ010000004">
    <property type="protein sequence ID" value="CAD5113998.1"/>
    <property type="molecule type" value="Genomic_DNA"/>
</dbReference>
<gene>
    <name evidence="3" type="ORF">DGYR_LOCUS2891</name>
</gene>
<keyword evidence="4" id="KW-1185">Reference proteome</keyword>
<proteinExistence type="predicted"/>
<dbReference type="OrthoDB" id="6127063at2759"/>
<dbReference type="PROSITE" id="PS50240">
    <property type="entry name" value="TRYPSIN_DOM"/>
    <property type="match status" value="1"/>
</dbReference>
<dbReference type="GO" id="GO:0004252">
    <property type="term" value="F:serine-type endopeptidase activity"/>
    <property type="evidence" value="ECO:0007669"/>
    <property type="project" value="InterPro"/>
</dbReference>
<dbReference type="PANTHER" id="PTHR24252">
    <property type="entry name" value="ACROSIN-RELATED"/>
    <property type="match status" value="1"/>
</dbReference>
<keyword evidence="1" id="KW-1015">Disulfide bond</keyword>
<feature type="domain" description="Peptidase S1" evidence="2">
    <location>
        <begin position="251"/>
        <end position="393"/>
    </location>
</feature>
<dbReference type="GO" id="GO:0006508">
    <property type="term" value="P:proteolysis"/>
    <property type="evidence" value="ECO:0007669"/>
    <property type="project" value="InterPro"/>
</dbReference>
<dbReference type="Gene3D" id="2.40.10.10">
    <property type="entry name" value="Trypsin-like serine proteases"/>
    <property type="match status" value="1"/>
</dbReference>
<dbReference type="InterPro" id="IPR043504">
    <property type="entry name" value="Peptidase_S1_PA_chymotrypsin"/>
</dbReference>
<accession>A0A7I8VE47</accession>
<dbReference type="InterPro" id="IPR008979">
    <property type="entry name" value="Galactose-bd-like_sf"/>
</dbReference>
<dbReference type="SUPFAM" id="SSF49785">
    <property type="entry name" value="Galactose-binding domain-like"/>
    <property type="match status" value="1"/>
</dbReference>
<dbReference type="AlphaFoldDB" id="A0A7I8VE47"/>
<dbReference type="Pfam" id="PF22633">
    <property type="entry name" value="F5_F8_type_C_2"/>
    <property type="match status" value="1"/>
</dbReference>
<evidence type="ECO:0000313" key="4">
    <source>
        <dbReference type="Proteomes" id="UP000549394"/>
    </source>
</evidence>
<organism evidence="3 4">
    <name type="scientific">Dimorphilus gyrociliatus</name>
    <dbReference type="NCBI Taxonomy" id="2664684"/>
    <lineage>
        <taxon>Eukaryota</taxon>
        <taxon>Metazoa</taxon>
        <taxon>Spiralia</taxon>
        <taxon>Lophotrochozoa</taxon>
        <taxon>Annelida</taxon>
        <taxon>Polychaeta</taxon>
        <taxon>Polychaeta incertae sedis</taxon>
        <taxon>Dinophilidae</taxon>
        <taxon>Dimorphilus</taxon>
    </lineage>
</organism>
<dbReference type="InterPro" id="IPR009003">
    <property type="entry name" value="Peptidase_S1_PA"/>
</dbReference>
<dbReference type="PANTHER" id="PTHR24252:SF8">
    <property type="entry name" value="ACROSIN"/>
    <property type="match status" value="1"/>
</dbReference>
<protein>
    <submittedName>
        <fullName evidence="3">DgyrCDS3162</fullName>
    </submittedName>
</protein>
<dbReference type="InterPro" id="IPR001254">
    <property type="entry name" value="Trypsin_dom"/>
</dbReference>
<dbReference type="Pfam" id="PF00089">
    <property type="entry name" value="Trypsin"/>
    <property type="match status" value="1"/>
</dbReference>
<dbReference type="SUPFAM" id="SSF50494">
    <property type="entry name" value="Trypsin-like serine proteases"/>
    <property type="match status" value="1"/>
</dbReference>
<dbReference type="Gene3D" id="2.60.120.260">
    <property type="entry name" value="Galactose-binding domain-like"/>
    <property type="match status" value="1"/>
</dbReference>
<dbReference type="Proteomes" id="UP000549394">
    <property type="component" value="Unassembled WGS sequence"/>
</dbReference>
<evidence type="ECO:0000313" key="3">
    <source>
        <dbReference type="EMBL" id="CAD5113998.1"/>
    </source>
</evidence>
<name>A0A7I8VE47_9ANNE</name>
<reference evidence="3 4" key="1">
    <citation type="submission" date="2020-08" db="EMBL/GenBank/DDBJ databases">
        <authorList>
            <person name="Hejnol A."/>
        </authorList>
    </citation>
    <scope>NUCLEOTIDE SEQUENCE [LARGE SCALE GENOMIC DNA]</scope>
</reference>